<comment type="caution">
    <text evidence="1">The sequence shown here is derived from an EMBL/GenBank/DDBJ whole genome shotgun (WGS) entry which is preliminary data.</text>
</comment>
<reference evidence="1 2" key="1">
    <citation type="submission" date="2019-03" db="EMBL/GenBank/DDBJ databases">
        <title>Comparative genomic analyses of the sweetpotato soil rot pathogen, Streptomyces ipomoeae.</title>
        <authorList>
            <person name="Ruschel Soares N."/>
            <person name="Badger J.H."/>
            <person name="Huguet-Tapia J.C."/>
            <person name="Clark C.A."/>
            <person name="Pettis G.S."/>
        </authorList>
    </citation>
    <scope>NUCLEOTIDE SEQUENCE [LARGE SCALE GENOMIC DNA]</scope>
    <source>
        <strain evidence="1 2">88-35</strain>
    </source>
</reference>
<evidence type="ECO:0000313" key="1">
    <source>
        <dbReference type="EMBL" id="TQE38564.1"/>
    </source>
</evidence>
<accession>A0AAE8W951</accession>
<dbReference type="Proteomes" id="UP000318720">
    <property type="component" value="Unassembled WGS sequence"/>
</dbReference>
<proteinExistence type="predicted"/>
<sequence>MCIKVSATHGVVAYLGRSGVLPSLLNAMQSACGQCQPPEGTTIPLIAESARLPAPPRPHGTNLPVYDTLLRDHQCPDAGLAGSLRPVHQDFAAVFGRLSADADGGFDTVGIASKVIENLLPASQDVRPNDIHLWLTAHGVSQYPGASSGLQRDAKNKNPPNKAVYIREITQPRGTPSTLLSCGILPERQNRTTWDTAPDTFPCPRKTTGSPTD</sequence>
<dbReference type="RefSeq" id="WP_141580803.1">
    <property type="nucleotide sequence ID" value="NZ_SPAZ01000044.1"/>
</dbReference>
<gene>
    <name evidence="1" type="ORF">Sipo8835_04280</name>
</gene>
<dbReference type="AlphaFoldDB" id="A0AAE8W951"/>
<name>A0AAE8W951_9ACTN</name>
<organism evidence="1 2">
    <name type="scientific">Streptomyces ipomoeae</name>
    <dbReference type="NCBI Taxonomy" id="103232"/>
    <lineage>
        <taxon>Bacteria</taxon>
        <taxon>Bacillati</taxon>
        <taxon>Actinomycetota</taxon>
        <taxon>Actinomycetes</taxon>
        <taxon>Kitasatosporales</taxon>
        <taxon>Streptomycetaceae</taxon>
        <taxon>Streptomyces</taxon>
    </lineage>
</organism>
<dbReference type="EMBL" id="SPAZ01000044">
    <property type="protein sequence ID" value="TQE38564.1"/>
    <property type="molecule type" value="Genomic_DNA"/>
</dbReference>
<evidence type="ECO:0000313" key="2">
    <source>
        <dbReference type="Proteomes" id="UP000318720"/>
    </source>
</evidence>
<protein>
    <submittedName>
        <fullName evidence="1">Uncharacterized protein</fullName>
    </submittedName>
</protein>